<feature type="repeat" description="TPR" evidence="4">
    <location>
        <begin position="31"/>
        <end position="64"/>
    </location>
</feature>
<dbReference type="PANTHER" id="PTHR13768:SF8">
    <property type="entry name" value="ALPHA-SOLUBLE NSF ATTACHMENT PROTEIN"/>
    <property type="match status" value="1"/>
</dbReference>
<evidence type="ECO:0000256" key="1">
    <source>
        <dbReference type="ARBA" id="ARBA00010050"/>
    </source>
</evidence>
<dbReference type="Pfam" id="PF14938">
    <property type="entry name" value="SNAP"/>
    <property type="match status" value="1"/>
</dbReference>
<keyword evidence="2 5" id="KW-0813">Transport</keyword>
<evidence type="ECO:0000313" key="7">
    <source>
        <dbReference type="Proteomes" id="UP000031512"/>
    </source>
</evidence>
<comment type="subcellular location">
    <subcellularLocation>
        <location evidence="5">Membrane</location>
        <topology evidence="5">Peripheral membrane protein</topology>
    </subcellularLocation>
</comment>
<dbReference type="OrthoDB" id="9984275at2759"/>
<proteinExistence type="inferred from homology"/>
<dbReference type="GO" id="GO:0019905">
    <property type="term" value="F:syntaxin binding"/>
    <property type="evidence" value="ECO:0007669"/>
    <property type="project" value="TreeGrafter"/>
</dbReference>
<dbReference type="SUPFAM" id="SSF48452">
    <property type="entry name" value="TPR-like"/>
    <property type="match status" value="1"/>
</dbReference>
<dbReference type="GO" id="GO:0031201">
    <property type="term" value="C:SNARE complex"/>
    <property type="evidence" value="ECO:0007669"/>
    <property type="project" value="TreeGrafter"/>
</dbReference>
<keyword evidence="7" id="KW-1185">Reference proteome</keyword>
<comment type="function">
    <text evidence="5">Required for vesicular transport between the endoplasmic reticulum and the Golgi apparatus.</text>
</comment>
<evidence type="ECO:0000256" key="3">
    <source>
        <dbReference type="ARBA" id="ARBA00022927"/>
    </source>
</evidence>
<dbReference type="Proteomes" id="UP000031512">
    <property type="component" value="Chromosome 3"/>
</dbReference>
<dbReference type="EMBL" id="CP001670">
    <property type="protein sequence ID" value="AFZ80632.1"/>
    <property type="molecule type" value="Genomic_DNA"/>
</dbReference>
<name>L0AYG2_THEEQ</name>
<reference evidence="6 7" key="1">
    <citation type="journal article" date="2012" name="BMC Genomics">
        <title>Comparative genomic analysis and phylogenetic position of Theileria equi.</title>
        <authorList>
            <person name="Kappmeyer L.S."/>
            <person name="Thiagarajan M."/>
            <person name="Herndon D.R."/>
            <person name="Ramsay J.D."/>
            <person name="Caler E."/>
            <person name="Djikeng A."/>
            <person name="Gillespie J.J."/>
            <person name="Lau A.O."/>
            <person name="Roalson E.H."/>
            <person name="Silva J.C."/>
            <person name="Silva M.G."/>
            <person name="Suarez C.E."/>
            <person name="Ueti M.W."/>
            <person name="Nene V.M."/>
            <person name="Mealey R.H."/>
            <person name="Knowles D.P."/>
            <person name="Brayton K.A."/>
        </authorList>
    </citation>
    <scope>NUCLEOTIDE SEQUENCE [LARGE SCALE GENOMIC DNA]</scope>
    <source>
        <strain evidence="6 7">WA</strain>
    </source>
</reference>
<dbReference type="GO" id="GO:0005483">
    <property type="term" value="F:soluble NSF attachment protein activity"/>
    <property type="evidence" value="ECO:0007669"/>
    <property type="project" value="TreeGrafter"/>
</dbReference>
<comment type="similarity">
    <text evidence="1 5">Belongs to the SNAP family.</text>
</comment>
<protein>
    <submittedName>
        <fullName evidence="6">Soluble nsf attachment protein SNAP, putative</fullName>
    </submittedName>
</protein>
<dbReference type="VEuPathDB" id="PiroplasmaDB:BEWA_000370"/>
<evidence type="ECO:0000256" key="5">
    <source>
        <dbReference type="RuleBase" id="RU367013"/>
    </source>
</evidence>
<evidence type="ECO:0000256" key="4">
    <source>
        <dbReference type="PROSITE-ProRule" id="PRU00339"/>
    </source>
</evidence>
<dbReference type="STRING" id="1537102.L0AYG2"/>
<dbReference type="GO" id="GO:0006886">
    <property type="term" value="P:intracellular protein transport"/>
    <property type="evidence" value="ECO:0007669"/>
    <property type="project" value="UniProtKB-UniRule"/>
</dbReference>
<dbReference type="KEGG" id="beq:BEWA_000370"/>
<keyword evidence="5" id="KW-0472">Membrane</keyword>
<accession>L0AYG2</accession>
<dbReference type="InterPro" id="IPR019734">
    <property type="entry name" value="TPR_rpt"/>
</dbReference>
<keyword evidence="3 5" id="KW-0653">Protein transport</keyword>
<dbReference type="PANTHER" id="PTHR13768">
    <property type="entry name" value="SOLUBLE NSF ATTACHMENT PROTEIN SNAP"/>
    <property type="match status" value="1"/>
</dbReference>
<dbReference type="eggNOG" id="KOG1586">
    <property type="taxonomic scope" value="Eukaryota"/>
</dbReference>
<organism evidence="6 7">
    <name type="scientific">Theileria equi strain WA</name>
    <dbReference type="NCBI Taxonomy" id="1537102"/>
    <lineage>
        <taxon>Eukaryota</taxon>
        <taxon>Sar</taxon>
        <taxon>Alveolata</taxon>
        <taxon>Apicomplexa</taxon>
        <taxon>Aconoidasida</taxon>
        <taxon>Piroplasmida</taxon>
        <taxon>Theileriidae</taxon>
        <taxon>Theileria</taxon>
    </lineage>
</organism>
<dbReference type="Gene3D" id="1.25.40.10">
    <property type="entry name" value="Tetratricopeptide repeat domain"/>
    <property type="match status" value="1"/>
</dbReference>
<dbReference type="AlphaFoldDB" id="L0AYG2"/>
<evidence type="ECO:0000256" key="2">
    <source>
        <dbReference type="ARBA" id="ARBA00022448"/>
    </source>
</evidence>
<dbReference type="PRINTS" id="PR00448">
    <property type="entry name" value="NSFATTACHMNT"/>
</dbReference>
<sequence length="283" mass="31965">MSTPQELEKKARSSAKSLFSFIFGSNSDEAQDLYNQAGNQYKQLHQWKDAARCFQEAANIGEKNKDMLFAASNLVEASNALLKFDSNSLDHVDPLIRATTIYNTQGRFAQSGRILKKAAEHFEENSDPENAIKFYKKAAESFELDEYGKTSGSQCLLKFADLSSLHPDLPSLKSNAYIDAIKIYEEEGKKNTRNSLLQYGVRDLFLKAGLLHILAVDITDARIAHKKYINTDPKFENSREDKFLNGLIEAYEALDVAEFTKILRDYDGISKLDPWKISILSKV</sequence>
<keyword evidence="4" id="KW-0802">TPR repeat</keyword>
<dbReference type="RefSeq" id="XP_004830298.1">
    <property type="nucleotide sequence ID" value="XM_004830241.1"/>
</dbReference>
<dbReference type="InterPro" id="IPR000744">
    <property type="entry name" value="NSF_attach"/>
</dbReference>
<evidence type="ECO:0000313" key="6">
    <source>
        <dbReference type="EMBL" id="AFZ80632.1"/>
    </source>
</evidence>
<keyword evidence="5" id="KW-0931">ER-Golgi transport</keyword>
<gene>
    <name evidence="6" type="ORF">BEWA_000370</name>
</gene>
<dbReference type="PROSITE" id="PS50005">
    <property type="entry name" value="TPR"/>
    <property type="match status" value="1"/>
</dbReference>
<dbReference type="GeneID" id="15805448"/>
<dbReference type="GO" id="GO:0005774">
    <property type="term" value="C:vacuolar membrane"/>
    <property type="evidence" value="ECO:0007669"/>
    <property type="project" value="TreeGrafter"/>
</dbReference>
<dbReference type="CDD" id="cd15832">
    <property type="entry name" value="SNAP"/>
    <property type="match status" value="1"/>
</dbReference>
<dbReference type="InterPro" id="IPR011990">
    <property type="entry name" value="TPR-like_helical_dom_sf"/>
</dbReference>
<dbReference type="GO" id="GO:0035494">
    <property type="term" value="P:SNARE complex disassembly"/>
    <property type="evidence" value="ECO:0007669"/>
    <property type="project" value="TreeGrafter"/>
</dbReference>